<name>X1C4P0_9ZZZZ</name>
<accession>X1C4P0</accession>
<organism evidence="1">
    <name type="scientific">marine sediment metagenome</name>
    <dbReference type="NCBI Taxonomy" id="412755"/>
    <lineage>
        <taxon>unclassified sequences</taxon>
        <taxon>metagenomes</taxon>
        <taxon>ecological metagenomes</taxon>
    </lineage>
</organism>
<evidence type="ECO:0000313" key="1">
    <source>
        <dbReference type="EMBL" id="GAH02332.1"/>
    </source>
</evidence>
<dbReference type="EMBL" id="BART01025555">
    <property type="protein sequence ID" value="GAH02332.1"/>
    <property type="molecule type" value="Genomic_DNA"/>
</dbReference>
<reference evidence="1" key="1">
    <citation type="journal article" date="2014" name="Front. Microbiol.">
        <title>High frequency of phylogenetically diverse reductive dehalogenase-homologous genes in deep subseafloor sedimentary metagenomes.</title>
        <authorList>
            <person name="Kawai M."/>
            <person name="Futagami T."/>
            <person name="Toyoda A."/>
            <person name="Takaki Y."/>
            <person name="Nishi S."/>
            <person name="Hori S."/>
            <person name="Arai W."/>
            <person name="Tsubouchi T."/>
            <person name="Morono Y."/>
            <person name="Uchiyama I."/>
            <person name="Ito T."/>
            <person name="Fujiyama A."/>
            <person name="Inagaki F."/>
            <person name="Takami H."/>
        </authorList>
    </citation>
    <scope>NUCLEOTIDE SEQUENCE</scope>
    <source>
        <strain evidence="1">Expedition CK06-06</strain>
    </source>
</reference>
<gene>
    <name evidence="1" type="ORF">S01H4_45842</name>
</gene>
<comment type="caution">
    <text evidence="1">The sequence shown here is derived from an EMBL/GenBank/DDBJ whole genome shotgun (WGS) entry which is preliminary data.</text>
</comment>
<protein>
    <submittedName>
        <fullName evidence="1">Uncharacterized protein</fullName>
    </submittedName>
</protein>
<proteinExistence type="predicted"/>
<sequence>MKRPHFMNHENRFFGMVGRYEVPKCRSMEIDDMVDYKMVQGLL</sequence>
<dbReference type="AlphaFoldDB" id="X1C4P0"/>